<dbReference type="RefSeq" id="WP_060797713.1">
    <property type="nucleotide sequence ID" value="NZ_JASOXK010000003.1"/>
</dbReference>
<dbReference type="InterPro" id="IPR050266">
    <property type="entry name" value="AB_hydrolase_sf"/>
</dbReference>
<dbReference type="Pfam" id="PF12697">
    <property type="entry name" value="Abhydrolase_6"/>
    <property type="match status" value="1"/>
</dbReference>
<dbReference type="AlphaFoldDB" id="A0A2I1ILR3"/>
<dbReference type="GO" id="GO:0016020">
    <property type="term" value="C:membrane"/>
    <property type="evidence" value="ECO:0007669"/>
    <property type="project" value="TreeGrafter"/>
</dbReference>
<proteinExistence type="predicted"/>
<evidence type="ECO:0000259" key="1">
    <source>
        <dbReference type="Pfam" id="PF12697"/>
    </source>
</evidence>
<dbReference type="InterPro" id="IPR000073">
    <property type="entry name" value="AB_hydrolase_1"/>
</dbReference>
<comment type="caution">
    <text evidence="2">The sequence shown here is derived from an EMBL/GenBank/DDBJ whole genome shotgun (WGS) entry which is preliminary data.</text>
</comment>
<dbReference type="Gene3D" id="3.40.50.1820">
    <property type="entry name" value="alpha/beta hydrolase"/>
    <property type="match status" value="2"/>
</dbReference>
<dbReference type="InterPro" id="IPR029058">
    <property type="entry name" value="AB_hydrolase_fold"/>
</dbReference>
<feature type="domain" description="AB hydrolase-1" evidence="1">
    <location>
        <begin position="55"/>
        <end position="273"/>
    </location>
</feature>
<gene>
    <name evidence="2" type="ORF">CYJ19_07540</name>
</gene>
<name>A0A2I1ILR3_9ACTO</name>
<organism evidence="2 3">
    <name type="scientific">Winkia neuii</name>
    <dbReference type="NCBI Taxonomy" id="33007"/>
    <lineage>
        <taxon>Bacteria</taxon>
        <taxon>Bacillati</taxon>
        <taxon>Actinomycetota</taxon>
        <taxon>Actinomycetes</taxon>
        <taxon>Actinomycetales</taxon>
        <taxon>Actinomycetaceae</taxon>
        <taxon>Winkia</taxon>
    </lineage>
</organism>
<dbReference type="PANTHER" id="PTHR43798:SF5">
    <property type="entry name" value="MONOACYLGLYCEROL LIPASE ABHD6"/>
    <property type="match status" value="1"/>
</dbReference>
<accession>A0A2I1ILR3</accession>
<dbReference type="Proteomes" id="UP000235122">
    <property type="component" value="Unassembled WGS sequence"/>
</dbReference>
<dbReference type="GO" id="GO:0047372">
    <property type="term" value="F:monoacylglycerol lipase activity"/>
    <property type="evidence" value="ECO:0007669"/>
    <property type="project" value="TreeGrafter"/>
</dbReference>
<protein>
    <submittedName>
        <fullName evidence="2">Alpha/beta hydrolase</fullName>
    </submittedName>
</protein>
<evidence type="ECO:0000313" key="2">
    <source>
        <dbReference type="EMBL" id="PKY72053.1"/>
    </source>
</evidence>
<dbReference type="PANTHER" id="PTHR43798">
    <property type="entry name" value="MONOACYLGLYCEROL LIPASE"/>
    <property type="match status" value="1"/>
</dbReference>
<dbReference type="EMBL" id="PKKO01000004">
    <property type="protein sequence ID" value="PKY72053.1"/>
    <property type="molecule type" value="Genomic_DNA"/>
</dbReference>
<sequence>MIRKSRHKVVLDSWVVDQANRKAGTAAVSVRRIDGVFVRYHLVTAKSSVATPPTFVLIHGIGVSARYFVPLAHELSKYGNAILFDLPGFGGLPKPSEAMDIKSFARTVAATLKTLATEERISTPVVVLGHSMGAQVAMELARICPELVEAIMLQGAPVNARERSLHEAALRFLQSSAHEPIKLGLIAARAYLLSGVAWFLETLPAMMNFAIEDRIEEYQGELVISRGEYDSIAPRGWLAELCSSRGAEGRTRLVEVSGGAHSVIFKYADVVADELAQLAHARSRANKWATDSPSPWIQLRVGDYEIAEGGDLPPLHKLRQVVETATDYALGALVAIPRAVAADFSDAPDQVSKLSSKVPLRGPLSGLECWMLPGVWEQPMAMSAIARDIVARGGKVRMLPQLKNMLGPVPDLAKLVEERLRETDARGIVLVAHSKGGLVGRRVLAGPEGQRVRAMVSLGAPFRGSPLANGFLGTASHTSDLRPSGLEAEWQSQSLPQVDARIIAISARWDEHVPPTELPGAQNVVAPTIGHMRLLTSKQARALVIRALTAMATPRD</sequence>
<dbReference type="STRING" id="33007.HMPREF3198_00473"/>
<keyword evidence="3" id="KW-1185">Reference proteome</keyword>
<reference evidence="2 3" key="1">
    <citation type="submission" date="2017-12" db="EMBL/GenBank/DDBJ databases">
        <title>Phylogenetic diversity of female urinary microbiome.</title>
        <authorList>
            <person name="Thomas-White K."/>
            <person name="Wolfe A.J."/>
        </authorList>
    </citation>
    <scope>NUCLEOTIDE SEQUENCE [LARGE SCALE GENOMIC DNA]</scope>
    <source>
        <strain evidence="2 3">UMB0402</strain>
    </source>
</reference>
<dbReference type="GO" id="GO:0046464">
    <property type="term" value="P:acylglycerol catabolic process"/>
    <property type="evidence" value="ECO:0007669"/>
    <property type="project" value="TreeGrafter"/>
</dbReference>
<keyword evidence="2" id="KW-0378">Hydrolase</keyword>
<evidence type="ECO:0000313" key="3">
    <source>
        <dbReference type="Proteomes" id="UP000235122"/>
    </source>
</evidence>
<dbReference type="SUPFAM" id="SSF53474">
    <property type="entry name" value="alpha/beta-Hydrolases"/>
    <property type="match status" value="2"/>
</dbReference>